<dbReference type="EMBL" id="JBFAKC010000007">
    <property type="protein sequence ID" value="MEV0709369.1"/>
    <property type="molecule type" value="Genomic_DNA"/>
</dbReference>
<protein>
    <submittedName>
        <fullName evidence="5">Pyridoxal-phosphate dependent enzyme</fullName>
    </submittedName>
</protein>
<dbReference type="InterPro" id="IPR036052">
    <property type="entry name" value="TrpB-like_PALP_sf"/>
</dbReference>
<feature type="domain" description="Tryptophan synthase beta chain-like PALP" evidence="4">
    <location>
        <begin position="21"/>
        <end position="326"/>
    </location>
</feature>
<dbReference type="Gene3D" id="3.40.50.1100">
    <property type="match status" value="2"/>
</dbReference>
<organism evidence="5 6">
    <name type="scientific">Nocardia aurea</name>
    <dbReference type="NCBI Taxonomy" id="2144174"/>
    <lineage>
        <taxon>Bacteria</taxon>
        <taxon>Bacillati</taxon>
        <taxon>Actinomycetota</taxon>
        <taxon>Actinomycetes</taxon>
        <taxon>Mycobacteriales</taxon>
        <taxon>Nocardiaceae</taxon>
        <taxon>Nocardia</taxon>
    </lineage>
</organism>
<dbReference type="Pfam" id="PF00291">
    <property type="entry name" value="PALP"/>
    <property type="match status" value="1"/>
</dbReference>
<proteinExistence type="inferred from homology"/>
<reference evidence="5 6" key="1">
    <citation type="submission" date="2024-06" db="EMBL/GenBank/DDBJ databases">
        <title>The Natural Products Discovery Center: Release of the First 8490 Sequenced Strains for Exploring Actinobacteria Biosynthetic Diversity.</title>
        <authorList>
            <person name="Kalkreuter E."/>
            <person name="Kautsar S.A."/>
            <person name="Yang D."/>
            <person name="Bader C.D."/>
            <person name="Teijaro C.N."/>
            <person name="Fluegel L."/>
            <person name="Davis C.M."/>
            <person name="Simpson J.R."/>
            <person name="Lauterbach L."/>
            <person name="Steele A.D."/>
            <person name="Gui C."/>
            <person name="Meng S."/>
            <person name="Li G."/>
            <person name="Viehrig K."/>
            <person name="Ye F."/>
            <person name="Su P."/>
            <person name="Kiefer A.F."/>
            <person name="Nichols A."/>
            <person name="Cepeda A.J."/>
            <person name="Yan W."/>
            <person name="Fan B."/>
            <person name="Jiang Y."/>
            <person name="Adhikari A."/>
            <person name="Zheng C.-J."/>
            <person name="Schuster L."/>
            <person name="Cowan T.M."/>
            <person name="Smanski M.J."/>
            <person name="Chevrette M.G."/>
            <person name="De Carvalho L.P.S."/>
            <person name="Shen B."/>
        </authorList>
    </citation>
    <scope>NUCLEOTIDE SEQUENCE [LARGE SCALE GENOMIC DNA]</scope>
    <source>
        <strain evidence="5 6">NPDC050403</strain>
    </source>
</reference>
<evidence type="ECO:0000256" key="2">
    <source>
        <dbReference type="ARBA" id="ARBA00008639"/>
    </source>
</evidence>
<name>A0ABV3FVB3_9NOCA</name>
<accession>A0ABV3FVB3</accession>
<dbReference type="SUPFAM" id="SSF53686">
    <property type="entry name" value="Tryptophan synthase beta subunit-like PLP-dependent enzymes"/>
    <property type="match status" value="1"/>
</dbReference>
<evidence type="ECO:0000259" key="4">
    <source>
        <dbReference type="Pfam" id="PF00291"/>
    </source>
</evidence>
<evidence type="ECO:0000313" key="5">
    <source>
        <dbReference type="EMBL" id="MEV0709369.1"/>
    </source>
</evidence>
<dbReference type="PANTHER" id="PTHR43780:SF2">
    <property type="entry name" value="1-AMINOCYCLOPROPANE-1-CARBOXYLATE DEAMINASE-RELATED"/>
    <property type="match status" value="1"/>
</dbReference>
<keyword evidence="6" id="KW-1185">Reference proteome</keyword>
<dbReference type="InterPro" id="IPR001926">
    <property type="entry name" value="TrpB-like_PALP"/>
</dbReference>
<sequence length="343" mass="36122">MTDPHLHRRFPELAAHLPYLSLGEGPTPVRELALDAGLPVWCKDESGYGSGGWGGNKIRKLEWLLPEALRRGAHTILTVGGTGTNWGLAVARYGREYGIDTVLALVDQPTDDHVLAQLARLENSGAVLRFTRTKARTMLAAPWLMLRHARGAKPPYYLPVGGSSPIGALGYVEAAFELADQVAAGELPEPAHLVLPVGSGGTAAGLALGLKWAGLRTRVLGVVVNDSLPLDARRIAGLAERAGAVLVARGLRVAPPVVGSDEVTMLRDWLGPGYGHPTPQAVRAAERAASVGLRLETVYTAKAFAAVPELIARGALGDGPVLFLNTYGPRADPPGIDPLATRG</sequence>
<dbReference type="InterPro" id="IPR027278">
    <property type="entry name" value="ACCD_DCysDesulf"/>
</dbReference>
<comment type="caution">
    <text evidence="5">The sequence shown here is derived from an EMBL/GenBank/DDBJ whole genome shotgun (WGS) entry which is preliminary data.</text>
</comment>
<evidence type="ECO:0000256" key="1">
    <source>
        <dbReference type="ARBA" id="ARBA00001933"/>
    </source>
</evidence>
<dbReference type="PANTHER" id="PTHR43780">
    <property type="entry name" value="1-AMINOCYCLOPROPANE-1-CARBOXYLATE DEAMINASE-RELATED"/>
    <property type="match status" value="1"/>
</dbReference>
<dbReference type="PIRSF" id="PIRSF006278">
    <property type="entry name" value="ACCD_DCysDesulf"/>
    <property type="match status" value="1"/>
</dbReference>
<evidence type="ECO:0000313" key="6">
    <source>
        <dbReference type="Proteomes" id="UP001551695"/>
    </source>
</evidence>
<keyword evidence="3" id="KW-0663">Pyridoxal phosphate</keyword>
<comment type="cofactor">
    <cofactor evidence="1">
        <name>pyridoxal 5'-phosphate</name>
        <dbReference type="ChEBI" id="CHEBI:597326"/>
    </cofactor>
</comment>
<dbReference type="Proteomes" id="UP001551695">
    <property type="component" value="Unassembled WGS sequence"/>
</dbReference>
<dbReference type="RefSeq" id="WP_357784841.1">
    <property type="nucleotide sequence ID" value="NZ_JBFAKC010000007.1"/>
</dbReference>
<evidence type="ECO:0000256" key="3">
    <source>
        <dbReference type="ARBA" id="ARBA00022898"/>
    </source>
</evidence>
<comment type="similarity">
    <text evidence="2">Belongs to the ACC deaminase/D-cysteine desulfhydrase family.</text>
</comment>
<gene>
    <name evidence="5" type="ORF">AB0I48_17555</name>
</gene>